<dbReference type="EMBL" id="JASBWV010000001">
    <property type="protein sequence ID" value="KAJ9128236.1"/>
    <property type="molecule type" value="Genomic_DNA"/>
</dbReference>
<name>A0ACC2XXI4_9TREE</name>
<sequence>MLHIKKIKLNDGILLPMLAYGTATALFQQDCSRWVKMAYLCADMTHFDCAECYGNEDSLGKAVKELGLPREEVTVVTKGDTPNPRKALERSLVKLGMEQVDLFLIHGYKYVQETGLGTAWKMMEDLRNEGKTRSIGVSNYRVADLEETLKNTKLFCVGHHLMHEPSGQIEVHPYVYDKAKPIIEWCHNKGIVIACYTTLASIIHFPGGPVDAVVKKIANELDATEDQVLMKWAHQVTYGGIIVTTSCKKERLVGQIRAFGDMEDLSHEKVQAITDAGEGMHQRVYEHYMDDE</sequence>
<organism evidence="1 2">
    <name type="scientific">Naganishia onofrii</name>
    <dbReference type="NCBI Taxonomy" id="1851511"/>
    <lineage>
        <taxon>Eukaryota</taxon>
        <taxon>Fungi</taxon>
        <taxon>Dikarya</taxon>
        <taxon>Basidiomycota</taxon>
        <taxon>Agaricomycotina</taxon>
        <taxon>Tremellomycetes</taxon>
        <taxon>Filobasidiales</taxon>
        <taxon>Filobasidiaceae</taxon>
        <taxon>Naganishia</taxon>
    </lineage>
</organism>
<evidence type="ECO:0000313" key="2">
    <source>
        <dbReference type="Proteomes" id="UP001234202"/>
    </source>
</evidence>
<accession>A0ACC2XXI4</accession>
<gene>
    <name evidence="1" type="ORF">QFC24_000528</name>
</gene>
<dbReference type="Proteomes" id="UP001234202">
    <property type="component" value="Unassembled WGS sequence"/>
</dbReference>
<protein>
    <submittedName>
        <fullName evidence="1">Uncharacterized protein</fullName>
    </submittedName>
</protein>
<evidence type="ECO:0000313" key="1">
    <source>
        <dbReference type="EMBL" id="KAJ9128236.1"/>
    </source>
</evidence>
<keyword evidence="2" id="KW-1185">Reference proteome</keyword>
<proteinExistence type="predicted"/>
<reference evidence="1" key="1">
    <citation type="submission" date="2023-04" db="EMBL/GenBank/DDBJ databases">
        <title>Draft Genome sequencing of Naganishia species isolated from polar environments using Oxford Nanopore Technology.</title>
        <authorList>
            <person name="Leo P."/>
            <person name="Venkateswaran K."/>
        </authorList>
    </citation>
    <scope>NUCLEOTIDE SEQUENCE</scope>
    <source>
        <strain evidence="1">DBVPG 5303</strain>
    </source>
</reference>
<comment type="caution">
    <text evidence="1">The sequence shown here is derived from an EMBL/GenBank/DDBJ whole genome shotgun (WGS) entry which is preliminary data.</text>
</comment>